<dbReference type="PIRSF" id="PIRSF023381">
    <property type="entry name" value="MannP-dilichol_defect-1p"/>
    <property type="match status" value="1"/>
</dbReference>
<dbReference type="VEuPathDB" id="CryptoDB:Vbra_6751"/>
<sequence>MDLQKPFFGLTSQHCVDTVLSGQLDTDCTKQFVANCLSLGVIAGATIVKVPQILRILKSQSVHGVSEAAFIIELLANAIYCCYNVLEGYPISNWGESAFVTIQCILLVLLYWSFQPGHHLIRGSLTCVLAAFFTFVLQGPFPHSALPILGFAPTPISVASRLPQIVRNLRQGHTGELSLLTMGMQAAGNAARVFTTVTQIDDWVVLTGHVTALCLNGTLLLQIVVYWKATHHVNREVAEARANKKGQ</sequence>
<proteinExistence type="inferred from homology"/>
<evidence type="ECO:0000256" key="1">
    <source>
        <dbReference type="ARBA" id="ARBA00004141"/>
    </source>
</evidence>
<dbReference type="Proteomes" id="UP000041254">
    <property type="component" value="Unassembled WGS sequence"/>
</dbReference>
<evidence type="ECO:0000256" key="4">
    <source>
        <dbReference type="ARBA" id="ARBA00022737"/>
    </source>
</evidence>
<keyword evidence="5 8" id="KW-1133">Transmembrane helix</keyword>
<evidence type="ECO:0000256" key="3">
    <source>
        <dbReference type="ARBA" id="ARBA00022692"/>
    </source>
</evidence>
<dbReference type="InterPro" id="IPR006603">
    <property type="entry name" value="PQ-loop_rpt"/>
</dbReference>
<keyword evidence="4" id="KW-0677">Repeat</keyword>
<keyword evidence="11" id="KW-1185">Reference proteome</keyword>
<name>A0A0G4E8F1_VITBC</name>
<organism evidence="10 11">
    <name type="scientific">Vitrella brassicaformis (strain CCMP3155)</name>
    <dbReference type="NCBI Taxonomy" id="1169540"/>
    <lineage>
        <taxon>Eukaryota</taxon>
        <taxon>Sar</taxon>
        <taxon>Alveolata</taxon>
        <taxon>Colpodellida</taxon>
        <taxon>Vitrellaceae</taxon>
        <taxon>Vitrella</taxon>
    </lineage>
</organism>
<protein>
    <recommendedName>
        <fullName evidence="8">Mannose-P-dolichol utilization defect 1 protein homolog</fullName>
    </recommendedName>
</protein>
<dbReference type="PANTHER" id="PTHR12226">
    <property type="entry name" value="MANNOSE-P-DOLICHOL UTILIZATION DEFECT 1 LEC35 -RELATED"/>
    <property type="match status" value="1"/>
</dbReference>
<reference evidence="10 11" key="1">
    <citation type="submission" date="2014-11" db="EMBL/GenBank/DDBJ databases">
        <authorList>
            <person name="Zhu J."/>
            <person name="Qi W."/>
            <person name="Song R."/>
        </authorList>
    </citation>
    <scope>NUCLEOTIDE SEQUENCE [LARGE SCALE GENOMIC DNA]</scope>
</reference>
<comment type="subcellular location">
    <subcellularLocation>
        <location evidence="1 8">Membrane</location>
        <topology evidence="1 8">Multi-pass membrane protein</topology>
    </subcellularLocation>
</comment>
<keyword evidence="6 8" id="KW-0472">Membrane</keyword>
<evidence type="ECO:0000256" key="5">
    <source>
        <dbReference type="ARBA" id="ARBA00022989"/>
    </source>
</evidence>
<accession>A0A0G4E8F1</accession>
<feature type="transmembrane region" description="Helical" evidence="9">
    <location>
        <begin position="98"/>
        <end position="114"/>
    </location>
</feature>
<evidence type="ECO:0000256" key="9">
    <source>
        <dbReference type="SAM" id="Phobius"/>
    </source>
</evidence>
<keyword evidence="2" id="KW-0813">Transport</keyword>
<feature type="transmembrane region" description="Helical" evidence="9">
    <location>
        <begin position="121"/>
        <end position="141"/>
    </location>
</feature>
<evidence type="ECO:0000313" key="11">
    <source>
        <dbReference type="Proteomes" id="UP000041254"/>
    </source>
</evidence>
<dbReference type="PANTHER" id="PTHR12226:SF2">
    <property type="entry name" value="MANNOSE-P-DOLICHOL UTILIZATION DEFECT 1 PROTEIN"/>
    <property type="match status" value="1"/>
</dbReference>
<keyword evidence="3 8" id="KW-0812">Transmembrane</keyword>
<dbReference type="AlphaFoldDB" id="A0A0G4E8F1"/>
<dbReference type="OMA" id="NAQTNDH"/>
<dbReference type="OrthoDB" id="271506at2759"/>
<evidence type="ECO:0000256" key="6">
    <source>
        <dbReference type="ARBA" id="ARBA00023136"/>
    </source>
</evidence>
<evidence type="ECO:0000256" key="8">
    <source>
        <dbReference type="PIRNR" id="PIRNR023381"/>
    </source>
</evidence>
<dbReference type="SMART" id="SM00679">
    <property type="entry name" value="CTNS"/>
    <property type="match status" value="2"/>
</dbReference>
<feature type="transmembrane region" description="Helical" evidence="9">
    <location>
        <begin position="203"/>
        <end position="227"/>
    </location>
</feature>
<dbReference type="InterPro" id="IPR016817">
    <property type="entry name" value="MannP-dilichol_defect-1"/>
</dbReference>
<gene>
    <name evidence="10" type="ORF">Vbra_6751</name>
</gene>
<dbReference type="STRING" id="1169540.A0A0G4E8F1"/>
<dbReference type="FunCoup" id="A0A0G4E8F1">
    <property type="interactions" value="311"/>
</dbReference>
<evidence type="ECO:0000256" key="7">
    <source>
        <dbReference type="ARBA" id="ARBA00038475"/>
    </source>
</evidence>
<dbReference type="InParanoid" id="A0A0G4E8F1"/>
<comment type="similarity">
    <text evidence="7 8">Belongs to the MPDU1 (TC 2.A.43.3) family.</text>
</comment>
<evidence type="ECO:0000256" key="2">
    <source>
        <dbReference type="ARBA" id="ARBA00022448"/>
    </source>
</evidence>
<dbReference type="PhylomeDB" id="A0A0G4E8F1"/>
<dbReference type="GO" id="GO:0016020">
    <property type="term" value="C:membrane"/>
    <property type="evidence" value="ECO:0007669"/>
    <property type="project" value="UniProtKB-SubCell"/>
</dbReference>
<dbReference type="EMBL" id="CDMY01000040">
    <property type="protein sequence ID" value="CEL92013.1"/>
    <property type="molecule type" value="Genomic_DNA"/>
</dbReference>
<dbReference type="Gene3D" id="1.20.1280.290">
    <property type="match status" value="2"/>
</dbReference>
<evidence type="ECO:0000313" key="10">
    <source>
        <dbReference type="EMBL" id="CEL92013.1"/>
    </source>
</evidence>
<dbReference type="Pfam" id="PF04193">
    <property type="entry name" value="PQ-loop"/>
    <property type="match status" value="2"/>
</dbReference>